<dbReference type="GO" id="GO:0045271">
    <property type="term" value="C:respiratory chain complex I"/>
    <property type="evidence" value="ECO:0007669"/>
    <property type="project" value="InterPro"/>
</dbReference>
<keyword evidence="13" id="KW-1185">Reference proteome</keyword>
<keyword evidence="5" id="KW-0813">Transport</keyword>
<evidence type="ECO:0000256" key="8">
    <source>
        <dbReference type="ARBA" id="ARBA00022946"/>
    </source>
</evidence>
<dbReference type="VEuPathDB" id="VectorBase:ASTEI20_045906"/>
<keyword evidence="11" id="KW-0472">Membrane</keyword>
<evidence type="ECO:0000313" key="12">
    <source>
        <dbReference type="EnsemblMetazoa" id="ASTEI04106-PA"/>
    </source>
</evidence>
<evidence type="ECO:0000256" key="3">
    <source>
        <dbReference type="ARBA" id="ARBA00005923"/>
    </source>
</evidence>
<keyword evidence="7" id="KW-0999">Mitochondrion inner membrane</keyword>
<evidence type="ECO:0000256" key="1">
    <source>
        <dbReference type="ARBA" id="ARBA00003195"/>
    </source>
</evidence>
<keyword evidence="10" id="KW-0496">Mitochondrion</keyword>
<comment type="subcellular location">
    <subcellularLocation>
        <location evidence="2">Mitochondrion inner membrane</location>
        <topology evidence="2">Peripheral membrane protein</topology>
        <orientation evidence="2">Matrix side</orientation>
    </subcellularLocation>
</comment>
<dbReference type="VEuPathDB" id="VectorBase:ASTEI04106"/>
<dbReference type="GO" id="GO:0005743">
    <property type="term" value="C:mitochondrial inner membrane"/>
    <property type="evidence" value="ECO:0007669"/>
    <property type="project" value="UniProtKB-SubCell"/>
</dbReference>
<dbReference type="VEuPathDB" id="VectorBase:ASTE005237"/>
<accession>A0A182Y6M0</accession>
<evidence type="ECO:0000256" key="11">
    <source>
        <dbReference type="ARBA" id="ARBA00023136"/>
    </source>
</evidence>
<evidence type="ECO:0000256" key="9">
    <source>
        <dbReference type="ARBA" id="ARBA00022982"/>
    </source>
</evidence>
<comment type="similarity">
    <text evidence="3">Belongs to the complex I NDUFB2 subunit family.</text>
</comment>
<evidence type="ECO:0000256" key="5">
    <source>
        <dbReference type="ARBA" id="ARBA00022448"/>
    </source>
</evidence>
<sequence>MLKEHNREPCLRENFGVRCTVKMLASRALLVGRLLATGAAVRKVNPTGLRNQIVRHGHDWSYRVNGPKPEMLARVGAQVAGGFMWWWILWHLFHEYEHITGEFEYPDPSAWTNAELGIPTDELDE</sequence>
<evidence type="ECO:0000313" key="13">
    <source>
        <dbReference type="Proteomes" id="UP000076408"/>
    </source>
</evidence>
<evidence type="ECO:0000256" key="10">
    <source>
        <dbReference type="ARBA" id="ARBA00023128"/>
    </source>
</evidence>
<name>A0A182Y6M0_ANOST</name>
<comment type="subunit">
    <text evidence="4">Complex I is composed of 45 different subunits.</text>
</comment>
<evidence type="ECO:0000256" key="6">
    <source>
        <dbReference type="ARBA" id="ARBA00022660"/>
    </source>
</evidence>
<evidence type="ECO:0000256" key="4">
    <source>
        <dbReference type="ARBA" id="ARBA00011533"/>
    </source>
</evidence>
<comment type="function">
    <text evidence="1">Accessory subunit of the mitochondrial membrane respiratory chain NADH dehydrogenase (Complex I), that is believed not to be involved in catalysis. Complex I functions in the transfer of electrons from NADH to the respiratory chain. The immediate electron acceptor for the enzyme is believed to be ubiquinone.</text>
</comment>
<dbReference type="STRING" id="30069.A0A182Y6M0"/>
<reference evidence="13" key="1">
    <citation type="journal article" date="2014" name="Genome Biol.">
        <title>Genome analysis of a major urban malaria vector mosquito, Anopheles stephensi.</title>
        <authorList>
            <person name="Jiang X."/>
            <person name="Peery A."/>
            <person name="Hall A.B."/>
            <person name="Sharma A."/>
            <person name="Chen X.G."/>
            <person name="Waterhouse R.M."/>
            <person name="Komissarov A."/>
            <person name="Riehle M.M."/>
            <person name="Shouche Y."/>
            <person name="Sharakhova M.V."/>
            <person name="Lawson D."/>
            <person name="Pakpour N."/>
            <person name="Arensburger P."/>
            <person name="Davidson V.L."/>
            <person name="Eiglmeier K."/>
            <person name="Emrich S."/>
            <person name="George P."/>
            <person name="Kennedy R.C."/>
            <person name="Mane S.P."/>
            <person name="Maslen G."/>
            <person name="Oringanje C."/>
            <person name="Qi Y."/>
            <person name="Settlage R."/>
            <person name="Tojo M."/>
            <person name="Tubio J.M."/>
            <person name="Unger M.F."/>
            <person name="Wang B."/>
            <person name="Vernick K.D."/>
            <person name="Ribeiro J.M."/>
            <person name="James A.A."/>
            <person name="Michel K."/>
            <person name="Riehle M.A."/>
            <person name="Luckhart S."/>
            <person name="Sharakhov I.V."/>
            <person name="Tu Z."/>
        </authorList>
    </citation>
    <scope>NUCLEOTIDE SEQUENCE [LARGE SCALE GENOMIC DNA]</scope>
    <source>
        <strain evidence="13">Indian</strain>
    </source>
</reference>
<dbReference type="PANTHER" id="PTHR15223">
    <property type="entry name" value="NADH-UBIQUINONE OXIDOREDUCTASE AGGG SUBUNIT"/>
    <property type="match status" value="1"/>
</dbReference>
<dbReference type="InterPro" id="IPR026627">
    <property type="entry name" value="NDUFB2_animal"/>
</dbReference>
<protein>
    <submittedName>
        <fullName evidence="12">Uncharacterized protein</fullName>
    </submittedName>
</protein>
<dbReference type="Pfam" id="PF14813">
    <property type="entry name" value="NADH_B2"/>
    <property type="match status" value="1"/>
</dbReference>
<dbReference type="Proteomes" id="UP000076408">
    <property type="component" value="Unassembled WGS sequence"/>
</dbReference>
<evidence type="ECO:0000256" key="2">
    <source>
        <dbReference type="ARBA" id="ARBA00004443"/>
    </source>
</evidence>
<dbReference type="OMA" id="YHIATEP"/>
<dbReference type="PANTHER" id="PTHR15223:SF1">
    <property type="entry name" value="NADH DEHYDROGENASE [UBIQUINONE] 1 BETA SUBCOMPLEX SUBUNIT 2, MITOCHONDRIAL"/>
    <property type="match status" value="1"/>
</dbReference>
<proteinExistence type="inferred from homology"/>
<dbReference type="GO" id="GO:0032981">
    <property type="term" value="P:mitochondrial respiratory chain complex I assembly"/>
    <property type="evidence" value="ECO:0007669"/>
    <property type="project" value="TreeGrafter"/>
</dbReference>
<keyword evidence="6" id="KW-0679">Respiratory chain</keyword>
<evidence type="ECO:0000256" key="7">
    <source>
        <dbReference type="ARBA" id="ARBA00022792"/>
    </source>
</evidence>
<keyword evidence="8" id="KW-0809">Transit peptide</keyword>
<keyword evidence="9" id="KW-0249">Electron transport</keyword>
<dbReference type="AlphaFoldDB" id="A0A182Y6M0"/>
<dbReference type="EnsemblMetazoa" id="ASTEI04106-RA">
    <property type="protein sequence ID" value="ASTEI04106-PA"/>
    <property type="gene ID" value="ASTEI04106"/>
</dbReference>
<organism evidence="12 13">
    <name type="scientific">Anopheles stephensi</name>
    <name type="common">Indo-Pakistan malaria mosquito</name>
    <dbReference type="NCBI Taxonomy" id="30069"/>
    <lineage>
        <taxon>Eukaryota</taxon>
        <taxon>Metazoa</taxon>
        <taxon>Ecdysozoa</taxon>
        <taxon>Arthropoda</taxon>
        <taxon>Hexapoda</taxon>
        <taxon>Insecta</taxon>
        <taxon>Pterygota</taxon>
        <taxon>Neoptera</taxon>
        <taxon>Endopterygota</taxon>
        <taxon>Diptera</taxon>
        <taxon>Nematocera</taxon>
        <taxon>Culicoidea</taxon>
        <taxon>Culicidae</taxon>
        <taxon>Anophelinae</taxon>
        <taxon>Anopheles</taxon>
    </lineage>
</organism>
<reference evidence="12" key="2">
    <citation type="submission" date="2020-05" db="UniProtKB">
        <authorList>
            <consortium name="EnsemblMetazoa"/>
        </authorList>
    </citation>
    <scope>IDENTIFICATION</scope>
    <source>
        <strain evidence="12">Indian</strain>
    </source>
</reference>